<dbReference type="NCBIfam" id="NF003843">
    <property type="entry name" value="PRK05422.1"/>
    <property type="match status" value="1"/>
</dbReference>
<dbReference type="GO" id="GO:0070929">
    <property type="term" value="P:trans-translation"/>
    <property type="evidence" value="ECO:0007669"/>
    <property type="project" value="UniProtKB-UniRule"/>
</dbReference>
<dbReference type="HAMAP" id="MF_00023">
    <property type="entry name" value="SmpB"/>
    <property type="match status" value="1"/>
</dbReference>
<keyword evidence="2 3" id="KW-0694">RNA-binding</keyword>
<dbReference type="PATRIC" id="fig|1618744.3.peg.140"/>
<dbReference type="SUPFAM" id="SSF74982">
    <property type="entry name" value="Small protein B (SmpB)"/>
    <property type="match status" value="1"/>
</dbReference>
<evidence type="ECO:0000256" key="2">
    <source>
        <dbReference type="ARBA" id="ARBA00022884"/>
    </source>
</evidence>
<dbReference type="GO" id="GO:0005829">
    <property type="term" value="C:cytosol"/>
    <property type="evidence" value="ECO:0007669"/>
    <property type="project" value="TreeGrafter"/>
</dbReference>
<dbReference type="InterPro" id="IPR000037">
    <property type="entry name" value="SsrA-bd_prot"/>
</dbReference>
<dbReference type="GO" id="GO:0003723">
    <property type="term" value="F:RNA binding"/>
    <property type="evidence" value="ECO:0007669"/>
    <property type="project" value="UniProtKB-UniRule"/>
</dbReference>
<gene>
    <name evidence="3" type="primary">smpB</name>
    <name evidence="4" type="ORF">UU13_C0002G0070</name>
</gene>
<name>A0A0G0VF98_9BACT</name>
<comment type="function">
    <text evidence="3">Required for rescue of stalled ribosomes mediated by trans-translation. Binds to transfer-messenger RNA (tmRNA), required for stable association of tmRNA with ribosomes. tmRNA and SmpB together mimic tRNA shape, replacing the anticodon stem-loop with SmpB. tmRNA is encoded by the ssrA gene; the 2 termini fold to resemble tRNA(Ala) and it encodes a 'tag peptide', a short internal open reading frame. During trans-translation Ala-aminoacylated tmRNA acts like a tRNA, entering the A-site of stalled ribosomes, displacing the stalled mRNA. The ribosome then switches to translate the ORF on the tmRNA; the nascent peptide is terminated with the 'tag peptide' encoded by the tmRNA and targeted for degradation. The ribosome is freed to recommence translation, which seems to be the essential function of trans-translation.</text>
</comment>
<protein>
    <recommendedName>
        <fullName evidence="3">SsrA-binding protein</fullName>
    </recommendedName>
    <alternativeName>
        <fullName evidence="3">Small protein B</fullName>
    </alternativeName>
</protein>
<keyword evidence="1 3" id="KW-0963">Cytoplasm</keyword>
<sequence length="148" mass="17165">MASYAENRKARFNYEFMEKYETGIELLGMEVKSVRGGQMSLEGAFVIVRGGEAFLINANVPPYQPKNAEKDYNSLRNRKLLLTKKEITELAGSEKNKSLTIVPISVYNKGRKIKVEIALVKGKKKFDKRETIKKRETDREVRREYKER</sequence>
<dbReference type="Pfam" id="PF01668">
    <property type="entry name" value="SmpB"/>
    <property type="match status" value="1"/>
</dbReference>
<dbReference type="Proteomes" id="UP000034452">
    <property type="component" value="Unassembled WGS sequence"/>
</dbReference>
<dbReference type="NCBIfam" id="TIGR00086">
    <property type="entry name" value="smpB"/>
    <property type="match status" value="1"/>
</dbReference>
<accession>A0A0G0VF98</accession>
<comment type="subcellular location">
    <subcellularLocation>
        <location evidence="3">Cytoplasm</location>
    </subcellularLocation>
    <text evidence="3">The tmRNA-SmpB complex associates with stalled 70S ribosomes.</text>
</comment>
<evidence type="ECO:0000256" key="1">
    <source>
        <dbReference type="ARBA" id="ARBA00022490"/>
    </source>
</evidence>
<comment type="similarity">
    <text evidence="3">Belongs to the SmpB family.</text>
</comment>
<dbReference type="PROSITE" id="PS01317">
    <property type="entry name" value="SSRP"/>
    <property type="match status" value="1"/>
</dbReference>
<organism evidence="4 5">
    <name type="scientific">Candidatus Nomurabacteria bacterium GW2011_GWB1_40_7</name>
    <dbReference type="NCBI Taxonomy" id="1618744"/>
    <lineage>
        <taxon>Bacteria</taxon>
        <taxon>Candidatus Nomuraibacteriota</taxon>
    </lineage>
</organism>
<dbReference type="CDD" id="cd09294">
    <property type="entry name" value="SmpB"/>
    <property type="match status" value="1"/>
</dbReference>
<dbReference type="InterPro" id="IPR023620">
    <property type="entry name" value="SmpB"/>
</dbReference>
<evidence type="ECO:0000313" key="5">
    <source>
        <dbReference type="Proteomes" id="UP000034452"/>
    </source>
</evidence>
<dbReference type="PANTHER" id="PTHR30308:SF2">
    <property type="entry name" value="SSRA-BINDING PROTEIN"/>
    <property type="match status" value="1"/>
</dbReference>
<reference evidence="4 5" key="1">
    <citation type="journal article" date="2015" name="Nature">
        <title>rRNA introns, odd ribosomes, and small enigmatic genomes across a large radiation of phyla.</title>
        <authorList>
            <person name="Brown C.T."/>
            <person name="Hug L.A."/>
            <person name="Thomas B.C."/>
            <person name="Sharon I."/>
            <person name="Castelle C.J."/>
            <person name="Singh A."/>
            <person name="Wilkins M.J."/>
            <person name="Williams K.H."/>
            <person name="Banfield J.F."/>
        </authorList>
    </citation>
    <scope>NUCLEOTIDE SEQUENCE [LARGE SCALE GENOMIC DNA]</scope>
</reference>
<dbReference type="PANTHER" id="PTHR30308">
    <property type="entry name" value="TMRNA-BINDING COMPONENT OF TRANS-TRANSLATION TAGGING COMPLEX"/>
    <property type="match status" value="1"/>
</dbReference>
<comment type="caution">
    <text evidence="4">The sequence shown here is derived from an EMBL/GenBank/DDBJ whole genome shotgun (WGS) entry which is preliminary data.</text>
</comment>
<dbReference type="AlphaFoldDB" id="A0A0G0VF98"/>
<dbReference type="GO" id="GO:0070930">
    <property type="term" value="P:trans-translation-dependent protein tagging"/>
    <property type="evidence" value="ECO:0007669"/>
    <property type="project" value="TreeGrafter"/>
</dbReference>
<proteinExistence type="inferred from homology"/>
<evidence type="ECO:0000313" key="4">
    <source>
        <dbReference type="EMBL" id="KKR70725.1"/>
    </source>
</evidence>
<dbReference type="Gene3D" id="2.40.280.10">
    <property type="match status" value="1"/>
</dbReference>
<dbReference type="InterPro" id="IPR020081">
    <property type="entry name" value="SsrA-bd_prot_CS"/>
</dbReference>
<evidence type="ECO:0000256" key="3">
    <source>
        <dbReference type="HAMAP-Rule" id="MF_00023"/>
    </source>
</evidence>
<dbReference type="EMBL" id="LBZL01000002">
    <property type="protein sequence ID" value="KKR70725.1"/>
    <property type="molecule type" value="Genomic_DNA"/>
</dbReference>